<dbReference type="InterPro" id="IPR009003">
    <property type="entry name" value="Peptidase_S1_PA"/>
</dbReference>
<dbReference type="PROSITE" id="PS50240">
    <property type="entry name" value="TRYPSIN_DOM"/>
    <property type="match status" value="1"/>
</dbReference>
<dbReference type="InterPro" id="IPR001254">
    <property type="entry name" value="Trypsin_dom"/>
</dbReference>
<dbReference type="Pfam" id="PF00089">
    <property type="entry name" value="Trypsin"/>
    <property type="match status" value="1"/>
</dbReference>
<evidence type="ECO:0000256" key="6">
    <source>
        <dbReference type="SAM" id="Phobius"/>
    </source>
</evidence>
<keyword evidence="6" id="KW-0472">Membrane</keyword>
<feature type="domain" description="Peptidase S1" evidence="7">
    <location>
        <begin position="72"/>
        <end position="296"/>
    </location>
</feature>
<keyword evidence="6" id="KW-1133">Transmembrane helix</keyword>
<dbReference type="SMART" id="SM00020">
    <property type="entry name" value="Tryp_SPc"/>
    <property type="match status" value="1"/>
</dbReference>
<reference evidence="9" key="1">
    <citation type="submission" date="2025-08" db="UniProtKB">
        <authorList>
            <consortium name="RefSeq"/>
        </authorList>
    </citation>
    <scope>IDENTIFICATION</scope>
    <source>
        <tissue evidence="9">Gonads</tissue>
    </source>
</reference>
<dbReference type="GO" id="GO:0004252">
    <property type="term" value="F:serine-type endopeptidase activity"/>
    <property type="evidence" value="ECO:0007669"/>
    <property type="project" value="InterPro"/>
</dbReference>
<protein>
    <submittedName>
        <fullName evidence="9">Trypsin-like</fullName>
    </submittedName>
</protein>
<dbReference type="GO" id="GO:0006508">
    <property type="term" value="P:proteolysis"/>
    <property type="evidence" value="ECO:0007669"/>
    <property type="project" value="UniProtKB-KW"/>
</dbReference>
<evidence type="ECO:0000256" key="2">
    <source>
        <dbReference type="ARBA" id="ARBA00022670"/>
    </source>
</evidence>
<keyword evidence="8" id="KW-1185">Reference proteome</keyword>
<gene>
    <name evidence="9" type="primary">LOC115883126</name>
</gene>
<dbReference type="AlphaFoldDB" id="A0A6J2Y1Y4"/>
<keyword evidence="2" id="KW-0645">Protease</keyword>
<dbReference type="SUPFAM" id="SSF50494">
    <property type="entry name" value="Trypsin-like serine proteases"/>
    <property type="match status" value="1"/>
</dbReference>
<evidence type="ECO:0000313" key="9">
    <source>
        <dbReference type="RefSeq" id="XP_030757296.1"/>
    </source>
</evidence>
<evidence type="ECO:0000256" key="1">
    <source>
        <dbReference type="ARBA" id="ARBA00007664"/>
    </source>
</evidence>
<evidence type="ECO:0000256" key="4">
    <source>
        <dbReference type="ARBA" id="ARBA00022825"/>
    </source>
</evidence>
<dbReference type="RefSeq" id="XP_030757296.1">
    <property type="nucleotide sequence ID" value="XM_030901436.1"/>
</dbReference>
<evidence type="ECO:0000313" key="8">
    <source>
        <dbReference type="Proteomes" id="UP000504635"/>
    </source>
</evidence>
<keyword evidence="4" id="KW-0720">Serine protease</keyword>
<feature type="transmembrane region" description="Helical" evidence="6">
    <location>
        <begin position="84"/>
        <end position="110"/>
    </location>
</feature>
<dbReference type="OrthoDB" id="6676947at2759"/>
<dbReference type="Gene3D" id="2.40.10.10">
    <property type="entry name" value="Trypsin-like serine proteases"/>
    <property type="match status" value="1"/>
</dbReference>
<dbReference type="PANTHER" id="PTHR24276:SF98">
    <property type="entry name" value="FI18310P1-RELATED"/>
    <property type="match status" value="1"/>
</dbReference>
<proteinExistence type="inferred from homology"/>
<dbReference type="InterPro" id="IPR043504">
    <property type="entry name" value="Peptidase_S1_PA_chymotrypsin"/>
</dbReference>
<dbReference type="GeneID" id="115883126"/>
<keyword evidence="3" id="KW-0378">Hydrolase</keyword>
<accession>A0A6J2Y1Y4</accession>
<dbReference type="PANTHER" id="PTHR24276">
    <property type="entry name" value="POLYSERASE-RELATED"/>
    <property type="match status" value="1"/>
</dbReference>
<evidence type="ECO:0000256" key="3">
    <source>
        <dbReference type="ARBA" id="ARBA00022801"/>
    </source>
</evidence>
<keyword evidence="5" id="KW-1015">Disulfide bond</keyword>
<dbReference type="Proteomes" id="UP000504635">
    <property type="component" value="Unplaced"/>
</dbReference>
<dbReference type="KEGG" id="soy:115883126"/>
<dbReference type="PRINTS" id="PR00722">
    <property type="entry name" value="CHYMOTRYPSIN"/>
</dbReference>
<feature type="transmembrane region" description="Helical" evidence="6">
    <location>
        <begin position="18"/>
        <end position="42"/>
    </location>
</feature>
<evidence type="ECO:0000256" key="5">
    <source>
        <dbReference type="ARBA" id="ARBA00023157"/>
    </source>
</evidence>
<name>A0A6J2Y1Y4_SITOR</name>
<keyword evidence="6" id="KW-0812">Transmembrane</keyword>
<sequence length="308" mass="34869">MDSLHFVSPQPYTMGDGISAVACFSMTTLLVVSLANLILLVFMIMESRKRCGEDFNDRIFKSSALQSKFSSLVDAKNRRETPKFMAALVLLKSGTMVLICGTVIISRFWVLTSARCCETVKVYSFERLKIVSNADNWKKGKSHSVENLMRHGNFSLKSFSHDVCLIKVGSPFKEIYETPGTLASFRYAYLQDTSATTIGWMTGKTQTSNRLYFTNVNLISFHRCQTLIKDERVDESMICAYNLENINCNFDSGGSLVQNNVIIGMASFESHCSNRNSPRVFTRISYFQKWIQLVENQNGVKIYANFKP</sequence>
<evidence type="ECO:0000259" key="7">
    <source>
        <dbReference type="PROSITE" id="PS50240"/>
    </source>
</evidence>
<organism evidence="8 9">
    <name type="scientific">Sitophilus oryzae</name>
    <name type="common">Rice weevil</name>
    <name type="synonym">Curculio oryzae</name>
    <dbReference type="NCBI Taxonomy" id="7048"/>
    <lineage>
        <taxon>Eukaryota</taxon>
        <taxon>Metazoa</taxon>
        <taxon>Ecdysozoa</taxon>
        <taxon>Arthropoda</taxon>
        <taxon>Hexapoda</taxon>
        <taxon>Insecta</taxon>
        <taxon>Pterygota</taxon>
        <taxon>Neoptera</taxon>
        <taxon>Endopterygota</taxon>
        <taxon>Coleoptera</taxon>
        <taxon>Polyphaga</taxon>
        <taxon>Cucujiformia</taxon>
        <taxon>Curculionidae</taxon>
        <taxon>Dryophthorinae</taxon>
        <taxon>Sitophilus</taxon>
    </lineage>
</organism>
<dbReference type="InParanoid" id="A0A6J2Y1Y4"/>
<comment type="similarity">
    <text evidence="1">Belongs to the peptidase S1 family.</text>
</comment>
<dbReference type="InterPro" id="IPR050430">
    <property type="entry name" value="Peptidase_S1"/>
</dbReference>
<dbReference type="InterPro" id="IPR001314">
    <property type="entry name" value="Peptidase_S1A"/>
</dbReference>